<comment type="caution">
    <text evidence="2">The sequence shown here is derived from an EMBL/GenBank/DDBJ whole genome shotgun (WGS) entry which is preliminary data.</text>
</comment>
<evidence type="ECO:0000259" key="1">
    <source>
        <dbReference type="Pfam" id="PF14530"/>
    </source>
</evidence>
<evidence type="ECO:0000313" key="2">
    <source>
        <dbReference type="EMBL" id="MFD1326002.1"/>
    </source>
</evidence>
<sequence>MNQQLAAALAAEHAAIFAYGAIGARLSGAARREARETEAAHRSRRDALVILLTRDGATPPAPEPAYALPHAVTDSAGALRLAVTVEERTAAAWRAALATTTGAEREQALAGLTDCAVRATRFRRTAGTTPATVPFPGRQT</sequence>
<dbReference type="Gene3D" id="1.20.1260.10">
    <property type="match status" value="1"/>
</dbReference>
<accession>A0ABW3YN00</accession>
<gene>
    <name evidence="2" type="ORF">ACFQ4H_33485</name>
</gene>
<name>A0ABW3YN00_9ACTN</name>
<protein>
    <submittedName>
        <fullName evidence="2">Ferritin-like domain-containing protein</fullName>
    </submittedName>
</protein>
<dbReference type="InterPro" id="IPR009078">
    <property type="entry name" value="Ferritin-like_SF"/>
</dbReference>
<dbReference type="Proteomes" id="UP001597260">
    <property type="component" value="Unassembled WGS sequence"/>
</dbReference>
<reference evidence="3" key="1">
    <citation type="journal article" date="2019" name="Int. J. Syst. Evol. Microbiol.">
        <title>The Global Catalogue of Microorganisms (GCM) 10K type strain sequencing project: providing services to taxonomists for standard genome sequencing and annotation.</title>
        <authorList>
            <consortium name="The Broad Institute Genomics Platform"/>
            <consortium name="The Broad Institute Genome Sequencing Center for Infectious Disease"/>
            <person name="Wu L."/>
            <person name="Ma J."/>
        </authorList>
    </citation>
    <scope>NUCLEOTIDE SEQUENCE [LARGE SCALE GENOMIC DNA]</scope>
    <source>
        <strain evidence="3">JCM 31037</strain>
    </source>
</reference>
<dbReference type="Pfam" id="PF14530">
    <property type="entry name" value="DUF4439"/>
    <property type="match status" value="1"/>
</dbReference>
<dbReference type="SUPFAM" id="SSF47240">
    <property type="entry name" value="Ferritin-like"/>
    <property type="match status" value="1"/>
</dbReference>
<evidence type="ECO:0000313" key="3">
    <source>
        <dbReference type="Proteomes" id="UP001597260"/>
    </source>
</evidence>
<keyword evidence="3" id="KW-1185">Reference proteome</keyword>
<feature type="domain" description="DUF4439" evidence="1">
    <location>
        <begin position="5"/>
        <end position="139"/>
    </location>
</feature>
<proteinExistence type="predicted"/>
<dbReference type="InterPro" id="IPR012347">
    <property type="entry name" value="Ferritin-like"/>
</dbReference>
<organism evidence="2 3">
    <name type="scientific">Micromonospora sonneratiae</name>
    <dbReference type="NCBI Taxonomy" id="1184706"/>
    <lineage>
        <taxon>Bacteria</taxon>
        <taxon>Bacillati</taxon>
        <taxon>Actinomycetota</taxon>
        <taxon>Actinomycetes</taxon>
        <taxon>Micromonosporales</taxon>
        <taxon>Micromonosporaceae</taxon>
        <taxon>Micromonospora</taxon>
    </lineage>
</organism>
<dbReference type="InterPro" id="IPR029447">
    <property type="entry name" value="DUF4439"/>
</dbReference>
<dbReference type="RefSeq" id="WP_377579055.1">
    <property type="nucleotide sequence ID" value="NZ_JBHTMP010000110.1"/>
</dbReference>
<dbReference type="EMBL" id="JBHTMP010000110">
    <property type="protein sequence ID" value="MFD1326002.1"/>
    <property type="molecule type" value="Genomic_DNA"/>
</dbReference>